<proteinExistence type="predicted"/>
<protein>
    <submittedName>
        <fullName evidence="1">Uncharacterized protein</fullName>
    </submittedName>
</protein>
<accession>A0A8H6ZE49</accession>
<keyword evidence="2" id="KW-1185">Reference proteome</keyword>
<evidence type="ECO:0000313" key="1">
    <source>
        <dbReference type="EMBL" id="KAF7377303.1"/>
    </source>
</evidence>
<sequence length="376" mass="41958">MSRNTASSGATSPPTADVLRFLCAARAAFGVSLRKLTLHAQLHHFPALLTTVDFENLEELELYLDHDHGVDTDIATDVLRQCIAPFVNHFRRSLASLLISSASNADMSPLLDALHDFPRLRKLVGRFVFDSAHLSDPRGLVKLLQTHSDAFTRVELRSSFAATASSEEEEQRPISTWGVFSAAVVTDPRNFANLTSLKLPGLTTFDGTLQCLRRSADTLTSLHLTDHFLGTQELADLIRVFAHRPFDAGLQTLHVGLSIFTVEMLDLLANQMSGLQSLNLVLTSRTVNEVSHHAWLGPRTTLFSRSLADRSYPDWKLSNLGIWDRRFLENTAYSTPEEVMLMQHISRCIPGLQTFKGEPKNEGETCRWCFPDSYPP</sequence>
<dbReference type="Gene3D" id="3.80.10.10">
    <property type="entry name" value="Ribonuclease Inhibitor"/>
    <property type="match status" value="1"/>
</dbReference>
<gene>
    <name evidence="1" type="ORF">MSAN_00150700</name>
</gene>
<comment type="caution">
    <text evidence="1">The sequence shown here is derived from an EMBL/GenBank/DDBJ whole genome shotgun (WGS) entry which is preliminary data.</text>
</comment>
<dbReference type="EMBL" id="JACAZH010000001">
    <property type="protein sequence ID" value="KAF7377303.1"/>
    <property type="molecule type" value="Genomic_DNA"/>
</dbReference>
<dbReference type="InterPro" id="IPR032675">
    <property type="entry name" value="LRR_dom_sf"/>
</dbReference>
<name>A0A8H6ZE49_9AGAR</name>
<organism evidence="1 2">
    <name type="scientific">Mycena sanguinolenta</name>
    <dbReference type="NCBI Taxonomy" id="230812"/>
    <lineage>
        <taxon>Eukaryota</taxon>
        <taxon>Fungi</taxon>
        <taxon>Dikarya</taxon>
        <taxon>Basidiomycota</taxon>
        <taxon>Agaricomycotina</taxon>
        <taxon>Agaricomycetes</taxon>
        <taxon>Agaricomycetidae</taxon>
        <taxon>Agaricales</taxon>
        <taxon>Marasmiineae</taxon>
        <taxon>Mycenaceae</taxon>
        <taxon>Mycena</taxon>
    </lineage>
</organism>
<dbReference type="SUPFAM" id="SSF52047">
    <property type="entry name" value="RNI-like"/>
    <property type="match status" value="1"/>
</dbReference>
<evidence type="ECO:0000313" key="2">
    <source>
        <dbReference type="Proteomes" id="UP000623467"/>
    </source>
</evidence>
<dbReference type="OrthoDB" id="2987979at2759"/>
<reference evidence="1" key="1">
    <citation type="submission" date="2020-05" db="EMBL/GenBank/DDBJ databases">
        <title>Mycena genomes resolve the evolution of fungal bioluminescence.</title>
        <authorList>
            <person name="Tsai I.J."/>
        </authorList>
    </citation>
    <scope>NUCLEOTIDE SEQUENCE</scope>
    <source>
        <strain evidence="1">160909Yilan</strain>
    </source>
</reference>
<dbReference type="Proteomes" id="UP000623467">
    <property type="component" value="Unassembled WGS sequence"/>
</dbReference>
<dbReference type="AlphaFoldDB" id="A0A8H6ZE49"/>